<dbReference type="InterPro" id="IPR007730">
    <property type="entry name" value="SPOR-like_dom"/>
</dbReference>
<keyword evidence="3" id="KW-1185">Reference proteome</keyword>
<dbReference type="SUPFAM" id="SSF110997">
    <property type="entry name" value="Sporulation related repeat"/>
    <property type="match status" value="1"/>
</dbReference>
<gene>
    <name evidence="2" type="ORF">QQ020_29810</name>
</gene>
<dbReference type="RefSeq" id="WP_346761639.1">
    <property type="nucleotide sequence ID" value="NZ_JAUJEB010000008.1"/>
</dbReference>
<dbReference type="InterPro" id="IPR036680">
    <property type="entry name" value="SPOR-like_sf"/>
</dbReference>
<sequence>MKGSGLFLFLTFIVIVSACTAFRKNLGSAPRHSENIAGLRPTYDDREIPVQESDTTVENNNPQTGLAPQQDVTKQLDEILSNIIKKNDDIEYITGYTIQVYSGASRENADMVKSEIYRQMPDARPKRDYISPNFIVRVGSFLEKIEAQKTYSELKAHFPQATLIPARIPNSLPPSKY</sequence>
<reference evidence="2" key="1">
    <citation type="submission" date="2023-06" db="EMBL/GenBank/DDBJ databases">
        <title>Genomic of Agaribacillus aureum.</title>
        <authorList>
            <person name="Wang G."/>
        </authorList>
    </citation>
    <scope>NUCLEOTIDE SEQUENCE</scope>
    <source>
        <strain evidence="2">BMA12</strain>
    </source>
</reference>
<evidence type="ECO:0000313" key="3">
    <source>
        <dbReference type="Proteomes" id="UP001172083"/>
    </source>
</evidence>
<organism evidence="2 3">
    <name type="scientific">Agaribacillus aureus</name>
    <dbReference type="NCBI Taxonomy" id="3051825"/>
    <lineage>
        <taxon>Bacteria</taxon>
        <taxon>Pseudomonadati</taxon>
        <taxon>Bacteroidota</taxon>
        <taxon>Cytophagia</taxon>
        <taxon>Cytophagales</taxon>
        <taxon>Splendidivirgaceae</taxon>
        <taxon>Agaribacillus</taxon>
    </lineage>
</organism>
<evidence type="ECO:0000259" key="1">
    <source>
        <dbReference type="PROSITE" id="PS51724"/>
    </source>
</evidence>
<dbReference type="PROSITE" id="PS51724">
    <property type="entry name" value="SPOR"/>
    <property type="match status" value="1"/>
</dbReference>
<dbReference type="Proteomes" id="UP001172083">
    <property type="component" value="Unassembled WGS sequence"/>
</dbReference>
<evidence type="ECO:0000313" key="2">
    <source>
        <dbReference type="EMBL" id="MDN5216301.1"/>
    </source>
</evidence>
<feature type="domain" description="SPOR" evidence="1">
    <location>
        <begin position="90"/>
        <end position="168"/>
    </location>
</feature>
<proteinExistence type="predicted"/>
<dbReference type="EMBL" id="JAUJEB010000008">
    <property type="protein sequence ID" value="MDN5216301.1"/>
    <property type="molecule type" value="Genomic_DNA"/>
</dbReference>
<dbReference type="Pfam" id="PF05036">
    <property type="entry name" value="SPOR"/>
    <property type="match status" value="1"/>
</dbReference>
<name>A0ABT8LGI6_9BACT</name>
<dbReference type="PROSITE" id="PS51257">
    <property type="entry name" value="PROKAR_LIPOPROTEIN"/>
    <property type="match status" value="1"/>
</dbReference>
<comment type="caution">
    <text evidence="2">The sequence shown here is derived from an EMBL/GenBank/DDBJ whole genome shotgun (WGS) entry which is preliminary data.</text>
</comment>
<accession>A0ABT8LGI6</accession>
<protein>
    <submittedName>
        <fullName evidence="2">SPOR domain-containing protein</fullName>
    </submittedName>
</protein>